<dbReference type="InterPro" id="IPR057736">
    <property type="entry name" value="SAF_PseI/NeuA/NeuB"/>
</dbReference>
<dbReference type="SUPFAM" id="SSF51569">
    <property type="entry name" value="Aldolase"/>
    <property type="match status" value="1"/>
</dbReference>
<dbReference type="SUPFAM" id="SSF51269">
    <property type="entry name" value="AFP III-like domain"/>
    <property type="match status" value="1"/>
</dbReference>
<dbReference type="Pfam" id="PF08666">
    <property type="entry name" value="SAF"/>
    <property type="match status" value="1"/>
</dbReference>
<dbReference type="GO" id="GO:0016051">
    <property type="term" value="P:carbohydrate biosynthetic process"/>
    <property type="evidence" value="ECO:0007669"/>
    <property type="project" value="InterPro"/>
</dbReference>
<dbReference type="Gene3D" id="3.20.20.70">
    <property type="entry name" value="Aldolase class I"/>
    <property type="match status" value="1"/>
</dbReference>
<sequence length="356" mass="39006">MPYNKNVYVEINGQMIGPGKRPFIVAEMSGNHNGDIQRAFRIIDAAKQAGADAVKIQTYRPDTITINHDSPDFMINEGLWAGYRLYDLYEKAHTPWEWHKPLFEYAQKIGITLFSAPFDHTAVDLLEQLNTPAYKIASPELIDLPLIQKVARTGKPIVMSTGMATLEEIEEAVEAARSAGAQDIILLHCTAAYPTPPEEANLSTIKELSDRFGVMAGLSDHSMGTTIPILAAGLGAVIIEKHFTLSRKEGGVDSAFSLETEELTQLTAAVKEAHTALGSPAFSPTNSEMLVLKNRRSLYVVKPVVKGEALTEMNIRSIRPGNGLKPKFYNKIIGKKATRDLNFGEPLDATMIEGGI</sequence>
<organism evidence="2 3">
    <name type="scientific">Maridesulfovibrio salexigens (strain ATCC 14822 / DSM 2638 / NCIMB 8403 / VKM B-1763)</name>
    <name type="common">Desulfovibrio salexigens</name>
    <dbReference type="NCBI Taxonomy" id="526222"/>
    <lineage>
        <taxon>Bacteria</taxon>
        <taxon>Pseudomonadati</taxon>
        <taxon>Thermodesulfobacteriota</taxon>
        <taxon>Desulfovibrionia</taxon>
        <taxon>Desulfovibrionales</taxon>
        <taxon>Desulfovibrionaceae</taxon>
        <taxon>Maridesulfovibrio</taxon>
    </lineage>
</organism>
<dbReference type="InterPro" id="IPR013974">
    <property type="entry name" value="SAF"/>
</dbReference>
<dbReference type="InterPro" id="IPR013785">
    <property type="entry name" value="Aldolase_TIM"/>
</dbReference>
<proteinExistence type="predicted"/>
<reference evidence="2 3" key="1">
    <citation type="submission" date="2009-06" db="EMBL/GenBank/DDBJ databases">
        <title>Complete sequence of Desulfovibrio salexigens DSM 2638.</title>
        <authorList>
            <consortium name="US DOE Joint Genome Institute"/>
            <person name="Lucas S."/>
            <person name="Copeland A."/>
            <person name="Lapidus A."/>
            <person name="Glavina del Rio T."/>
            <person name="Tice H."/>
            <person name="Bruce D."/>
            <person name="Goodwin L."/>
            <person name="Pitluck S."/>
            <person name="Munk A.C."/>
            <person name="Brettin T."/>
            <person name="Detter J.C."/>
            <person name="Han C."/>
            <person name="Tapia R."/>
            <person name="Larimer F."/>
            <person name="Land M."/>
            <person name="Hauser L."/>
            <person name="Kyrpides N."/>
            <person name="Anderson I."/>
            <person name="Wall J.D."/>
            <person name="Arkin A.P."/>
            <person name="Dehal P."/>
            <person name="Chivian D."/>
            <person name="Giles B."/>
            <person name="Hazen T.C."/>
        </authorList>
    </citation>
    <scope>NUCLEOTIDE SEQUENCE [LARGE SCALE GENOMIC DNA]</scope>
    <source>
        <strain evidence="3">ATCC 14822 / DSM 2638 / NCIMB 8403 / VKM B-1763</strain>
    </source>
</reference>
<dbReference type="Gene3D" id="3.90.1210.10">
    <property type="entry name" value="Antifreeze-like/N-acetylneuraminic acid synthase C-terminal domain"/>
    <property type="match status" value="1"/>
</dbReference>
<dbReference type="PROSITE" id="PS50844">
    <property type="entry name" value="AFP_LIKE"/>
    <property type="match status" value="1"/>
</dbReference>
<dbReference type="Proteomes" id="UP000002601">
    <property type="component" value="Chromosome"/>
</dbReference>
<name>C6BTJ9_MARSD</name>
<dbReference type="EC" id="2.5.1.57" evidence="2"/>
<dbReference type="CDD" id="cd11615">
    <property type="entry name" value="SAF_NeuB_like"/>
    <property type="match status" value="1"/>
</dbReference>
<dbReference type="InterPro" id="IPR051690">
    <property type="entry name" value="PseI-like"/>
</dbReference>
<dbReference type="HOGENOM" id="CLU_040465_0_1_7"/>
<dbReference type="KEGG" id="dsa:Desal_3634"/>
<protein>
    <submittedName>
        <fullName evidence="2">N-acylneuraminate-9-phosphate synthase</fullName>
        <ecNumber evidence="2">2.5.1.57</ecNumber>
    </submittedName>
</protein>
<dbReference type="EMBL" id="CP001649">
    <property type="protein sequence ID" value="ACS81680.1"/>
    <property type="molecule type" value="Genomic_DNA"/>
</dbReference>
<keyword evidence="3" id="KW-1185">Reference proteome</keyword>
<dbReference type="RefSeq" id="WP_015853496.1">
    <property type="nucleotide sequence ID" value="NC_012881.1"/>
</dbReference>
<dbReference type="eggNOG" id="COG2089">
    <property type="taxonomic scope" value="Bacteria"/>
</dbReference>
<evidence type="ECO:0000313" key="2">
    <source>
        <dbReference type="EMBL" id="ACS81680.1"/>
    </source>
</evidence>
<dbReference type="PANTHER" id="PTHR42966:SF2">
    <property type="entry name" value="PSEUDAMINIC ACID SYNTHASE"/>
    <property type="match status" value="1"/>
</dbReference>
<keyword evidence="2" id="KW-0808">Transferase</keyword>
<dbReference type="InterPro" id="IPR006190">
    <property type="entry name" value="SAF_AFP_Neu5Ac"/>
</dbReference>
<dbReference type="Pfam" id="PF03102">
    <property type="entry name" value="NeuB"/>
    <property type="match status" value="1"/>
</dbReference>
<dbReference type="GO" id="GO:0047444">
    <property type="term" value="F:N-acylneuraminate-9-phosphate synthase activity"/>
    <property type="evidence" value="ECO:0007669"/>
    <property type="project" value="UniProtKB-EC"/>
</dbReference>
<evidence type="ECO:0000313" key="3">
    <source>
        <dbReference type="Proteomes" id="UP000002601"/>
    </source>
</evidence>
<dbReference type="STRING" id="526222.Desal_3634"/>
<dbReference type="InterPro" id="IPR020030">
    <property type="entry name" value="Pseudaminic_synth_PseI"/>
</dbReference>
<dbReference type="InterPro" id="IPR013132">
    <property type="entry name" value="PseI/NeuA/B-like_N"/>
</dbReference>
<dbReference type="NCBIfam" id="TIGR03586">
    <property type="entry name" value="PseI"/>
    <property type="match status" value="1"/>
</dbReference>
<gene>
    <name evidence="2" type="ordered locus">Desal_3634</name>
</gene>
<dbReference type="AlphaFoldDB" id="C6BTJ9"/>
<dbReference type="InterPro" id="IPR036732">
    <property type="entry name" value="AFP_Neu5c_C_sf"/>
</dbReference>
<evidence type="ECO:0000259" key="1">
    <source>
        <dbReference type="PROSITE" id="PS50844"/>
    </source>
</evidence>
<accession>C6BTJ9</accession>
<feature type="domain" description="AFP-like" evidence="1">
    <location>
        <begin position="297"/>
        <end position="355"/>
    </location>
</feature>
<dbReference type="SMART" id="SM00858">
    <property type="entry name" value="SAF"/>
    <property type="match status" value="1"/>
</dbReference>
<dbReference type="PANTHER" id="PTHR42966">
    <property type="entry name" value="N-ACETYLNEURAMINATE SYNTHASE"/>
    <property type="match status" value="1"/>
</dbReference>